<keyword evidence="2" id="KW-1185">Reference proteome</keyword>
<dbReference type="Proteomes" id="UP000030669">
    <property type="component" value="Unassembled WGS sequence"/>
</dbReference>
<dbReference type="HOGENOM" id="CLU_1151894_0_0_1"/>
<protein>
    <recommendedName>
        <fullName evidence="3">Protein kinase domain-containing protein</fullName>
    </recommendedName>
</protein>
<dbReference type="GeneID" id="19304465"/>
<dbReference type="AlphaFoldDB" id="S7PYF7"/>
<dbReference type="KEGG" id="gtr:GLOTRDRAFT_140217"/>
<evidence type="ECO:0000313" key="2">
    <source>
        <dbReference type="Proteomes" id="UP000030669"/>
    </source>
</evidence>
<evidence type="ECO:0008006" key="3">
    <source>
        <dbReference type="Google" id="ProtNLM"/>
    </source>
</evidence>
<accession>S7PYF7</accession>
<dbReference type="eggNOG" id="ENOG502RCWE">
    <property type="taxonomic scope" value="Eukaryota"/>
</dbReference>
<reference evidence="1 2" key="1">
    <citation type="journal article" date="2012" name="Science">
        <title>The Paleozoic origin of enzymatic lignin decomposition reconstructed from 31 fungal genomes.</title>
        <authorList>
            <person name="Floudas D."/>
            <person name="Binder M."/>
            <person name="Riley R."/>
            <person name="Barry K."/>
            <person name="Blanchette R.A."/>
            <person name="Henrissat B."/>
            <person name="Martinez A.T."/>
            <person name="Otillar R."/>
            <person name="Spatafora J.W."/>
            <person name="Yadav J.S."/>
            <person name="Aerts A."/>
            <person name="Benoit I."/>
            <person name="Boyd A."/>
            <person name="Carlson A."/>
            <person name="Copeland A."/>
            <person name="Coutinho P.M."/>
            <person name="de Vries R.P."/>
            <person name="Ferreira P."/>
            <person name="Findley K."/>
            <person name="Foster B."/>
            <person name="Gaskell J."/>
            <person name="Glotzer D."/>
            <person name="Gorecki P."/>
            <person name="Heitman J."/>
            <person name="Hesse C."/>
            <person name="Hori C."/>
            <person name="Igarashi K."/>
            <person name="Jurgens J.A."/>
            <person name="Kallen N."/>
            <person name="Kersten P."/>
            <person name="Kohler A."/>
            <person name="Kuees U."/>
            <person name="Kumar T.K.A."/>
            <person name="Kuo A."/>
            <person name="LaButti K."/>
            <person name="Larrondo L.F."/>
            <person name="Lindquist E."/>
            <person name="Ling A."/>
            <person name="Lombard V."/>
            <person name="Lucas S."/>
            <person name="Lundell T."/>
            <person name="Martin R."/>
            <person name="McLaughlin D.J."/>
            <person name="Morgenstern I."/>
            <person name="Morin E."/>
            <person name="Murat C."/>
            <person name="Nagy L.G."/>
            <person name="Nolan M."/>
            <person name="Ohm R.A."/>
            <person name="Patyshakuliyeva A."/>
            <person name="Rokas A."/>
            <person name="Ruiz-Duenas F.J."/>
            <person name="Sabat G."/>
            <person name="Salamov A."/>
            <person name="Samejima M."/>
            <person name="Schmutz J."/>
            <person name="Slot J.C."/>
            <person name="St John F."/>
            <person name="Stenlid J."/>
            <person name="Sun H."/>
            <person name="Sun S."/>
            <person name="Syed K."/>
            <person name="Tsang A."/>
            <person name="Wiebenga A."/>
            <person name="Young D."/>
            <person name="Pisabarro A."/>
            <person name="Eastwood D.C."/>
            <person name="Martin F."/>
            <person name="Cullen D."/>
            <person name="Grigoriev I.V."/>
            <person name="Hibbett D.S."/>
        </authorList>
    </citation>
    <scope>NUCLEOTIDE SEQUENCE [LARGE SCALE GENOMIC DNA]</scope>
    <source>
        <strain evidence="1 2">ATCC 11539</strain>
    </source>
</reference>
<organism evidence="1 2">
    <name type="scientific">Gloeophyllum trabeum (strain ATCC 11539 / FP-39264 / Madison 617)</name>
    <name type="common">Brown rot fungus</name>
    <dbReference type="NCBI Taxonomy" id="670483"/>
    <lineage>
        <taxon>Eukaryota</taxon>
        <taxon>Fungi</taxon>
        <taxon>Dikarya</taxon>
        <taxon>Basidiomycota</taxon>
        <taxon>Agaricomycotina</taxon>
        <taxon>Agaricomycetes</taxon>
        <taxon>Gloeophyllales</taxon>
        <taxon>Gloeophyllaceae</taxon>
        <taxon>Gloeophyllum</taxon>
    </lineage>
</organism>
<name>S7PYF7_GLOTA</name>
<proteinExistence type="predicted"/>
<dbReference type="EMBL" id="KB469307">
    <property type="protein sequence ID" value="EPQ52483.1"/>
    <property type="molecule type" value="Genomic_DNA"/>
</dbReference>
<gene>
    <name evidence="1" type="ORF">GLOTRDRAFT_140217</name>
</gene>
<dbReference type="OrthoDB" id="3138711at2759"/>
<sequence>MGADSPVLCLKLFDDRFLHMDDPRDDGYSDEEPPGESELEQWWNRYENEENGVRCEDMTYERLRFMQGSLLPWYYGAHRLTLPGGHTIYGILMEYVGGVPLGEGHAAHLPPQQQVELINSLRLGVRGMEHADVSQHDWHRKQILVSARSTSDSMLGPSVHCVLVDFSSCSTSLHASDFHRDDDFGTCLSYLVSPDAHLDAEIVLEHWGERQIWDTISATVNVHGELRGVRKPEDPYSPSIG</sequence>
<dbReference type="RefSeq" id="XP_007868794.1">
    <property type="nucleotide sequence ID" value="XM_007870603.1"/>
</dbReference>
<dbReference type="OMA" id="DWHAGQI"/>
<evidence type="ECO:0000313" key="1">
    <source>
        <dbReference type="EMBL" id="EPQ52483.1"/>
    </source>
</evidence>